<protein>
    <submittedName>
        <fullName evidence="1">Uncharacterized protein</fullName>
    </submittedName>
</protein>
<dbReference type="Proteomes" id="UP000799324">
    <property type="component" value="Unassembled WGS sequence"/>
</dbReference>
<keyword evidence="2" id="KW-1185">Reference proteome</keyword>
<accession>A0A6A6TPY8</accession>
<dbReference type="OrthoDB" id="62952at2759"/>
<dbReference type="AlphaFoldDB" id="A0A6A6TPY8"/>
<evidence type="ECO:0000313" key="2">
    <source>
        <dbReference type="Proteomes" id="UP000799324"/>
    </source>
</evidence>
<name>A0A6A6TPY8_9PLEO</name>
<reference evidence="1" key="1">
    <citation type="journal article" date="2020" name="Stud. Mycol.">
        <title>101 Dothideomycetes genomes: a test case for predicting lifestyles and emergence of pathogens.</title>
        <authorList>
            <person name="Haridas S."/>
            <person name="Albert R."/>
            <person name="Binder M."/>
            <person name="Bloem J."/>
            <person name="Labutti K."/>
            <person name="Salamov A."/>
            <person name="Andreopoulos B."/>
            <person name="Baker S."/>
            <person name="Barry K."/>
            <person name="Bills G."/>
            <person name="Bluhm B."/>
            <person name="Cannon C."/>
            <person name="Castanera R."/>
            <person name="Culley D."/>
            <person name="Daum C."/>
            <person name="Ezra D."/>
            <person name="Gonzalez J."/>
            <person name="Henrissat B."/>
            <person name="Kuo A."/>
            <person name="Liang C."/>
            <person name="Lipzen A."/>
            <person name="Lutzoni F."/>
            <person name="Magnuson J."/>
            <person name="Mondo S."/>
            <person name="Nolan M."/>
            <person name="Ohm R."/>
            <person name="Pangilinan J."/>
            <person name="Park H.-J."/>
            <person name="Ramirez L."/>
            <person name="Alfaro M."/>
            <person name="Sun H."/>
            <person name="Tritt A."/>
            <person name="Yoshinaga Y."/>
            <person name="Zwiers L.-H."/>
            <person name="Turgeon B."/>
            <person name="Goodwin S."/>
            <person name="Spatafora J."/>
            <person name="Crous P."/>
            <person name="Grigoriev I."/>
        </authorList>
    </citation>
    <scope>NUCLEOTIDE SEQUENCE</scope>
    <source>
        <strain evidence="1">CBS 122681</strain>
    </source>
</reference>
<evidence type="ECO:0000313" key="1">
    <source>
        <dbReference type="EMBL" id="KAF2660968.1"/>
    </source>
</evidence>
<dbReference type="EMBL" id="MU004296">
    <property type="protein sequence ID" value="KAF2660968.1"/>
    <property type="molecule type" value="Genomic_DNA"/>
</dbReference>
<organism evidence="1 2">
    <name type="scientific">Lophiostoma macrostomum CBS 122681</name>
    <dbReference type="NCBI Taxonomy" id="1314788"/>
    <lineage>
        <taxon>Eukaryota</taxon>
        <taxon>Fungi</taxon>
        <taxon>Dikarya</taxon>
        <taxon>Ascomycota</taxon>
        <taxon>Pezizomycotina</taxon>
        <taxon>Dothideomycetes</taxon>
        <taxon>Pleosporomycetidae</taxon>
        <taxon>Pleosporales</taxon>
        <taxon>Lophiostomataceae</taxon>
        <taxon>Lophiostoma</taxon>
    </lineage>
</organism>
<proteinExistence type="predicted"/>
<gene>
    <name evidence="1" type="ORF">K491DRAFT_504512</name>
</gene>
<sequence length="233" mass="27860">MNSTEHKTLIHVQPHKGTTIDKSPRRYRNVRYQSYTITELRRRAINKGLNINNLSTRREFVNALMADRVRNSAIFIPHPNRLSFLDLPGEIRNRIYGMVVATRENIKVTRGRQRFEFWVDTPWKSFDQYNKIGRKQVVVLHTDIGLAKLSMLNYTIRREARTFFFDENTFTLRLQYRRSFDDDHCKSIRSRALKQFREALGDDFALLSFDYVWMRYSTLGGILMELLEDWRRS</sequence>